<evidence type="ECO:0000313" key="2">
    <source>
        <dbReference type="Proteomes" id="UP000886595"/>
    </source>
</evidence>
<sequence>MIEDVSYNGSDQVLVADELRTGAVTCLTYCGIVTAAVTIWRMPCEMLQSPLLKMSCDEDETQLFPLGLETDSVTSRRVSLEHLAHMIATVRD</sequence>
<name>A0A8X7QV14_BRACI</name>
<dbReference type="EMBL" id="JAAMPC010000012">
    <property type="protein sequence ID" value="KAG2277238.1"/>
    <property type="molecule type" value="Genomic_DNA"/>
</dbReference>
<accession>A0A8X7QV14</accession>
<evidence type="ECO:0000313" key="1">
    <source>
        <dbReference type="EMBL" id="KAG2277238.1"/>
    </source>
</evidence>
<gene>
    <name evidence="1" type="ORF">Bca52824_059793</name>
</gene>
<organism evidence="1 2">
    <name type="scientific">Brassica carinata</name>
    <name type="common">Ethiopian mustard</name>
    <name type="synonym">Abyssinian cabbage</name>
    <dbReference type="NCBI Taxonomy" id="52824"/>
    <lineage>
        <taxon>Eukaryota</taxon>
        <taxon>Viridiplantae</taxon>
        <taxon>Streptophyta</taxon>
        <taxon>Embryophyta</taxon>
        <taxon>Tracheophyta</taxon>
        <taxon>Spermatophyta</taxon>
        <taxon>Magnoliopsida</taxon>
        <taxon>eudicotyledons</taxon>
        <taxon>Gunneridae</taxon>
        <taxon>Pentapetalae</taxon>
        <taxon>rosids</taxon>
        <taxon>malvids</taxon>
        <taxon>Brassicales</taxon>
        <taxon>Brassicaceae</taxon>
        <taxon>Brassiceae</taxon>
        <taxon>Brassica</taxon>
    </lineage>
</organism>
<reference evidence="1 2" key="1">
    <citation type="submission" date="2020-02" db="EMBL/GenBank/DDBJ databases">
        <authorList>
            <person name="Ma Q."/>
            <person name="Huang Y."/>
            <person name="Song X."/>
            <person name="Pei D."/>
        </authorList>
    </citation>
    <scope>NUCLEOTIDE SEQUENCE [LARGE SCALE GENOMIC DNA]</scope>
    <source>
        <strain evidence="1">Sxm20200214</strain>
        <tissue evidence="1">Leaf</tissue>
    </source>
</reference>
<keyword evidence="2" id="KW-1185">Reference proteome</keyword>
<proteinExistence type="predicted"/>
<protein>
    <submittedName>
        <fullName evidence="1">Uncharacterized protein</fullName>
    </submittedName>
</protein>
<dbReference type="AlphaFoldDB" id="A0A8X7QV14"/>
<dbReference type="Proteomes" id="UP000886595">
    <property type="component" value="Unassembled WGS sequence"/>
</dbReference>
<comment type="caution">
    <text evidence="1">The sequence shown here is derived from an EMBL/GenBank/DDBJ whole genome shotgun (WGS) entry which is preliminary data.</text>
</comment>